<evidence type="ECO:0000256" key="8">
    <source>
        <dbReference type="ARBA" id="ARBA00022840"/>
    </source>
</evidence>
<dbReference type="Gene3D" id="1.10.510.10">
    <property type="entry name" value="Transferase(Phosphotransferase) domain 1"/>
    <property type="match status" value="1"/>
</dbReference>
<dbReference type="PROSITE" id="PS50011">
    <property type="entry name" value="PROTEIN_KINASE_DOM"/>
    <property type="match status" value="1"/>
</dbReference>
<keyword evidence="15" id="KW-1185">Reference proteome</keyword>
<feature type="region of interest" description="Disordered" evidence="11">
    <location>
        <begin position="503"/>
        <end position="545"/>
    </location>
</feature>
<keyword evidence="6 10" id="KW-0547">Nucleotide-binding</keyword>
<evidence type="ECO:0000313" key="15">
    <source>
        <dbReference type="Proteomes" id="UP000317429"/>
    </source>
</evidence>
<organism evidence="14 15">
    <name type="scientific">Pirellulimonas nuda</name>
    <dbReference type="NCBI Taxonomy" id="2528009"/>
    <lineage>
        <taxon>Bacteria</taxon>
        <taxon>Pseudomonadati</taxon>
        <taxon>Planctomycetota</taxon>
        <taxon>Planctomycetia</taxon>
        <taxon>Pirellulales</taxon>
        <taxon>Lacipirellulaceae</taxon>
        <taxon>Pirellulimonas</taxon>
    </lineage>
</organism>
<proteinExistence type="inferred from homology"/>
<protein>
    <submittedName>
        <fullName evidence="14">Serine/threonine-protein kinase PknB</fullName>
        <ecNumber evidence="14">2.7.11.1</ecNumber>
    </submittedName>
</protein>
<evidence type="ECO:0000256" key="5">
    <source>
        <dbReference type="ARBA" id="ARBA00022679"/>
    </source>
</evidence>
<feature type="compositionally biased region" description="Polar residues" evidence="11">
    <location>
        <begin position="265"/>
        <end position="279"/>
    </location>
</feature>
<dbReference type="AlphaFoldDB" id="A0A518D943"/>
<dbReference type="PROSITE" id="PS00107">
    <property type="entry name" value="PROTEIN_KINASE_ATP"/>
    <property type="match status" value="1"/>
</dbReference>
<evidence type="ECO:0000256" key="7">
    <source>
        <dbReference type="ARBA" id="ARBA00022777"/>
    </source>
</evidence>
<dbReference type="GO" id="GO:0000922">
    <property type="term" value="C:spindle pole"/>
    <property type="evidence" value="ECO:0007669"/>
    <property type="project" value="UniProtKB-SubCell"/>
</dbReference>
<keyword evidence="5 14" id="KW-0808">Transferase</keyword>
<dbReference type="InterPro" id="IPR011009">
    <property type="entry name" value="Kinase-like_dom_sf"/>
</dbReference>
<evidence type="ECO:0000256" key="12">
    <source>
        <dbReference type="SAM" id="Phobius"/>
    </source>
</evidence>
<dbReference type="Proteomes" id="UP000317429">
    <property type="component" value="Chromosome"/>
</dbReference>
<evidence type="ECO:0000256" key="4">
    <source>
        <dbReference type="ARBA" id="ARBA00022527"/>
    </source>
</evidence>
<sequence length="545" mass="58259">MTAPDPDRDPIELLAEEFLARQRRGERPEIEAYAAQRPELAAEIRDLFPMIQTLEDCKTDDATPAGKPDPAFARPERLGDLGLVREIGRGGMGIVYEAVQDSLGRRVAVKVLPHQTFFDTKKLERFRREARSVGALNHPNVVTVYSVGEQDGLHYLVMQLIEGASLDELIERIAKLMREQSDPSGGPGAAAADSTPDVLAQAMLSNDFRGVAAATTVVSGRLGPPQAGAPPGASTPAAQNLSETWPVDPKALGVGPPGGPPVSGRKTSARTTAGRNTAPSLPPAYWQTAARLTEQAALALAHAHAAGILHRDIKPANLLIDRAGDVRVTDFGLAKALEHDELSRTGELIGTLRYMAPEQLSGRVDARSDVYSLGLTLYELLCLKPAFSGATPSVLLQAITSSEPTRPRAIDPTIPRDLEAITLKAIAPAPEDRYATCNDFASDLRRFIEGRPIAVVPPGPAERLLKWRRRNPLVAGLSFAVLVLSLTTAVGLMGFLFAPAPPFAGMGPPEADRQEDPSRPGRRPPPPLRRPLDTGADPPGADARG</sequence>
<keyword evidence="12" id="KW-0472">Membrane</keyword>
<name>A0A518D943_9BACT</name>
<dbReference type="GO" id="GO:0005524">
    <property type="term" value="F:ATP binding"/>
    <property type="evidence" value="ECO:0007669"/>
    <property type="project" value="UniProtKB-UniRule"/>
</dbReference>
<evidence type="ECO:0000256" key="3">
    <source>
        <dbReference type="ARBA" id="ARBA00010886"/>
    </source>
</evidence>
<accession>A0A518D943</accession>
<dbReference type="PANTHER" id="PTHR43289:SF34">
    <property type="entry name" value="SERINE_THREONINE-PROTEIN KINASE YBDM-RELATED"/>
    <property type="match status" value="1"/>
</dbReference>
<keyword evidence="9" id="KW-0206">Cytoskeleton</keyword>
<feature type="binding site" evidence="10">
    <location>
        <position position="110"/>
    </location>
    <ligand>
        <name>ATP</name>
        <dbReference type="ChEBI" id="CHEBI:30616"/>
    </ligand>
</feature>
<dbReference type="InterPro" id="IPR000719">
    <property type="entry name" value="Prot_kinase_dom"/>
</dbReference>
<feature type="region of interest" description="Disordered" evidence="11">
    <location>
        <begin position="246"/>
        <end position="282"/>
    </location>
</feature>
<evidence type="ECO:0000256" key="2">
    <source>
        <dbReference type="ARBA" id="ARBA00004647"/>
    </source>
</evidence>
<feature type="transmembrane region" description="Helical" evidence="12">
    <location>
        <begin position="473"/>
        <end position="498"/>
    </location>
</feature>
<evidence type="ECO:0000259" key="13">
    <source>
        <dbReference type="PROSITE" id="PS50011"/>
    </source>
</evidence>
<feature type="domain" description="Protein kinase" evidence="13">
    <location>
        <begin position="81"/>
        <end position="448"/>
    </location>
</feature>
<evidence type="ECO:0000256" key="6">
    <source>
        <dbReference type="ARBA" id="ARBA00022741"/>
    </source>
</evidence>
<comment type="subcellular location">
    <subcellularLocation>
        <location evidence="1">Cytoplasm</location>
        <location evidence="1">Cytoskeleton</location>
        <location evidence="1">Microtubule organizing center</location>
        <location evidence="1">Centrosome</location>
    </subcellularLocation>
    <subcellularLocation>
        <location evidence="2">Cytoplasm</location>
        <location evidence="2">Cytoskeleton</location>
        <location evidence="2">Spindle pole</location>
    </subcellularLocation>
</comment>
<dbReference type="SMART" id="SM00220">
    <property type="entry name" value="S_TKc"/>
    <property type="match status" value="1"/>
</dbReference>
<dbReference type="GO" id="GO:0004674">
    <property type="term" value="F:protein serine/threonine kinase activity"/>
    <property type="evidence" value="ECO:0007669"/>
    <property type="project" value="UniProtKB-KW"/>
</dbReference>
<keyword evidence="9" id="KW-0963">Cytoplasm</keyword>
<dbReference type="KEGG" id="pnd:Pla175_13650"/>
<dbReference type="EMBL" id="CP036291">
    <property type="protein sequence ID" value="QDU87996.1"/>
    <property type="molecule type" value="Genomic_DNA"/>
</dbReference>
<dbReference type="InterPro" id="IPR008271">
    <property type="entry name" value="Ser/Thr_kinase_AS"/>
</dbReference>
<comment type="similarity">
    <text evidence="3">Belongs to the protein kinase superfamily. NEK Ser/Thr protein kinase family. NIMA subfamily.</text>
</comment>
<evidence type="ECO:0000256" key="1">
    <source>
        <dbReference type="ARBA" id="ARBA00004300"/>
    </source>
</evidence>
<evidence type="ECO:0000256" key="9">
    <source>
        <dbReference type="ARBA" id="ARBA00023212"/>
    </source>
</evidence>
<dbReference type="InterPro" id="IPR017441">
    <property type="entry name" value="Protein_kinase_ATP_BS"/>
</dbReference>
<gene>
    <name evidence="14" type="primary">pknB_5</name>
    <name evidence="14" type="ORF">Pla175_13650</name>
</gene>
<keyword evidence="12" id="KW-1133">Transmembrane helix</keyword>
<keyword evidence="7 14" id="KW-0418">Kinase</keyword>
<dbReference type="CDD" id="cd14014">
    <property type="entry name" value="STKc_PknB_like"/>
    <property type="match status" value="1"/>
</dbReference>
<reference evidence="14 15" key="1">
    <citation type="submission" date="2019-02" db="EMBL/GenBank/DDBJ databases">
        <title>Deep-cultivation of Planctomycetes and their phenomic and genomic characterization uncovers novel biology.</title>
        <authorList>
            <person name="Wiegand S."/>
            <person name="Jogler M."/>
            <person name="Boedeker C."/>
            <person name="Pinto D."/>
            <person name="Vollmers J."/>
            <person name="Rivas-Marin E."/>
            <person name="Kohn T."/>
            <person name="Peeters S.H."/>
            <person name="Heuer A."/>
            <person name="Rast P."/>
            <person name="Oberbeckmann S."/>
            <person name="Bunk B."/>
            <person name="Jeske O."/>
            <person name="Meyerdierks A."/>
            <person name="Storesund J.E."/>
            <person name="Kallscheuer N."/>
            <person name="Luecker S."/>
            <person name="Lage O.M."/>
            <person name="Pohl T."/>
            <person name="Merkel B.J."/>
            <person name="Hornburger P."/>
            <person name="Mueller R.-W."/>
            <person name="Bruemmer F."/>
            <person name="Labrenz M."/>
            <person name="Spormann A.M."/>
            <person name="Op den Camp H."/>
            <person name="Overmann J."/>
            <person name="Amann R."/>
            <person name="Jetten M.S.M."/>
            <person name="Mascher T."/>
            <person name="Medema M.H."/>
            <person name="Devos D.P."/>
            <person name="Kaster A.-K."/>
            <person name="Ovreas L."/>
            <person name="Rohde M."/>
            <person name="Galperin M.Y."/>
            <person name="Jogler C."/>
        </authorList>
    </citation>
    <scope>NUCLEOTIDE SEQUENCE [LARGE SCALE GENOMIC DNA]</scope>
    <source>
        <strain evidence="14 15">Pla175</strain>
    </source>
</reference>
<evidence type="ECO:0000313" key="14">
    <source>
        <dbReference type="EMBL" id="QDU87996.1"/>
    </source>
</evidence>
<dbReference type="Gene3D" id="3.30.200.20">
    <property type="entry name" value="Phosphorylase Kinase, domain 1"/>
    <property type="match status" value="1"/>
</dbReference>
<dbReference type="Pfam" id="PF07714">
    <property type="entry name" value="PK_Tyr_Ser-Thr"/>
    <property type="match status" value="1"/>
</dbReference>
<dbReference type="EC" id="2.7.11.1" evidence="14"/>
<keyword evidence="4" id="KW-0723">Serine/threonine-protein kinase</keyword>
<dbReference type="OrthoDB" id="6111975at2"/>
<feature type="compositionally biased region" description="Basic and acidic residues" evidence="11">
    <location>
        <begin position="510"/>
        <end position="519"/>
    </location>
</feature>
<evidence type="ECO:0000256" key="10">
    <source>
        <dbReference type="PROSITE-ProRule" id="PRU10141"/>
    </source>
</evidence>
<dbReference type="PROSITE" id="PS00108">
    <property type="entry name" value="PROTEIN_KINASE_ST"/>
    <property type="match status" value="1"/>
</dbReference>
<keyword evidence="8 10" id="KW-0067">ATP-binding</keyword>
<dbReference type="GO" id="GO:0005813">
    <property type="term" value="C:centrosome"/>
    <property type="evidence" value="ECO:0007669"/>
    <property type="project" value="UniProtKB-SubCell"/>
</dbReference>
<evidence type="ECO:0000256" key="11">
    <source>
        <dbReference type="SAM" id="MobiDB-lite"/>
    </source>
</evidence>
<keyword evidence="12" id="KW-0812">Transmembrane</keyword>
<dbReference type="InterPro" id="IPR001245">
    <property type="entry name" value="Ser-Thr/Tyr_kinase_cat_dom"/>
</dbReference>
<dbReference type="SUPFAM" id="SSF56112">
    <property type="entry name" value="Protein kinase-like (PK-like)"/>
    <property type="match status" value="1"/>
</dbReference>
<dbReference type="PANTHER" id="PTHR43289">
    <property type="entry name" value="MITOGEN-ACTIVATED PROTEIN KINASE KINASE KINASE 20-RELATED"/>
    <property type="match status" value="1"/>
</dbReference>
<dbReference type="RefSeq" id="WP_145282440.1">
    <property type="nucleotide sequence ID" value="NZ_CP036291.1"/>
</dbReference>